<evidence type="ECO:0000313" key="1">
    <source>
        <dbReference type="EMBL" id="KAK7843939.1"/>
    </source>
</evidence>
<dbReference type="Proteomes" id="UP000237347">
    <property type="component" value="Unassembled WGS sequence"/>
</dbReference>
<dbReference type="AlphaFoldDB" id="A0AAW0KXB9"/>
<keyword evidence="2" id="KW-1185">Reference proteome</keyword>
<organism evidence="1 2">
    <name type="scientific">Quercus suber</name>
    <name type="common">Cork oak</name>
    <dbReference type="NCBI Taxonomy" id="58331"/>
    <lineage>
        <taxon>Eukaryota</taxon>
        <taxon>Viridiplantae</taxon>
        <taxon>Streptophyta</taxon>
        <taxon>Embryophyta</taxon>
        <taxon>Tracheophyta</taxon>
        <taxon>Spermatophyta</taxon>
        <taxon>Magnoliopsida</taxon>
        <taxon>eudicotyledons</taxon>
        <taxon>Gunneridae</taxon>
        <taxon>Pentapetalae</taxon>
        <taxon>rosids</taxon>
        <taxon>fabids</taxon>
        <taxon>Fagales</taxon>
        <taxon>Fagaceae</taxon>
        <taxon>Quercus</taxon>
    </lineage>
</organism>
<gene>
    <name evidence="1" type="ORF">CFP56_011822</name>
</gene>
<dbReference type="EMBL" id="PKMF04000194">
    <property type="protein sequence ID" value="KAK7843939.1"/>
    <property type="molecule type" value="Genomic_DNA"/>
</dbReference>
<proteinExistence type="predicted"/>
<protein>
    <submittedName>
        <fullName evidence="1">Uncharacterized protein</fullName>
    </submittedName>
</protein>
<accession>A0AAW0KXB9</accession>
<comment type="caution">
    <text evidence="1">The sequence shown here is derived from an EMBL/GenBank/DDBJ whole genome shotgun (WGS) entry which is preliminary data.</text>
</comment>
<sequence length="64" mass="7724">MPKETLGTILQVEQREWRRDTNDTHDRNDTLCSLVFDECFKKDQRASQRKLRRELDDQNDDADK</sequence>
<reference evidence="1 2" key="1">
    <citation type="journal article" date="2018" name="Sci. Data">
        <title>The draft genome sequence of cork oak.</title>
        <authorList>
            <person name="Ramos A.M."/>
            <person name="Usie A."/>
            <person name="Barbosa P."/>
            <person name="Barros P.M."/>
            <person name="Capote T."/>
            <person name="Chaves I."/>
            <person name="Simoes F."/>
            <person name="Abreu I."/>
            <person name="Carrasquinho I."/>
            <person name="Faro C."/>
            <person name="Guimaraes J.B."/>
            <person name="Mendonca D."/>
            <person name="Nobrega F."/>
            <person name="Rodrigues L."/>
            <person name="Saibo N.J.M."/>
            <person name="Varela M.C."/>
            <person name="Egas C."/>
            <person name="Matos J."/>
            <person name="Miguel C.M."/>
            <person name="Oliveira M.M."/>
            <person name="Ricardo C.P."/>
            <person name="Goncalves S."/>
        </authorList>
    </citation>
    <scope>NUCLEOTIDE SEQUENCE [LARGE SCALE GENOMIC DNA]</scope>
    <source>
        <strain evidence="2">cv. HL8</strain>
    </source>
</reference>
<name>A0AAW0KXB9_QUESU</name>
<evidence type="ECO:0000313" key="2">
    <source>
        <dbReference type="Proteomes" id="UP000237347"/>
    </source>
</evidence>